<evidence type="ECO:0008006" key="3">
    <source>
        <dbReference type="Google" id="ProtNLM"/>
    </source>
</evidence>
<proteinExistence type="predicted"/>
<organism evidence="1 2">
    <name type="scientific">Mycoplana rhizolycopersici</name>
    <dbReference type="NCBI Taxonomy" id="2746702"/>
    <lineage>
        <taxon>Bacteria</taxon>
        <taxon>Pseudomonadati</taxon>
        <taxon>Pseudomonadota</taxon>
        <taxon>Alphaproteobacteria</taxon>
        <taxon>Hyphomicrobiales</taxon>
        <taxon>Rhizobiaceae</taxon>
        <taxon>Mycoplana</taxon>
    </lineage>
</organism>
<comment type="caution">
    <text evidence="1">The sequence shown here is derived from an EMBL/GenBank/DDBJ whole genome shotgun (WGS) entry which is preliminary data.</text>
</comment>
<sequence>MHCLSKAEEVGQLVKVRCGYCNVTHFYRPGDIVQLVGDLTILELDGSFRCSRCGKKEAVNATLVLPSAAERMTMTVRHLVKIRSVRVPVWKDVRG</sequence>
<accession>A0ABX2QLQ5</accession>
<name>A0ABX2QLQ5_9HYPH</name>
<evidence type="ECO:0000313" key="1">
    <source>
        <dbReference type="EMBL" id="NVP58718.1"/>
    </source>
</evidence>
<reference evidence="1 2" key="1">
    <citation type="submission" date="2020-06" db="EMBL/GenBank/DDBJ databases">
        <title>Rhizobium sp.nov. isolated from the tomato plant.</title>
        <authorList>
            <person name="Thin K.K."/>
            <person name="Zhang X."/>
            <person name="He S."/>
        </authorList>
    </citation>
    <scope>NUCLEOTIDE SEQUENCE [LARGE SCALE GENOMIC DNA]</scope>
    <source>
        <strain evidence="1 2">DBTS2</strain>
    </source>
</reference>
<protein>
    <recommendedName>
        <fullName evidence="3">YgiT-type zinc finger protein</fullName>
    </recommendedName>
</protein>
<dbReference type="EMBL" id="JABXYK010000037">
    <property type="protein sequence ID" value="NVP58718.1"/>
    <property type="molecule type" value="Genomic_DNA"/>
</dbReference>
<evidence type="ECO:0000313" key="2">
    <source>
        <dbReference type="Proteomes" id="UP000659172"/>
    </source>
</evidence>
<gene>
    <name evidence="1" type="ORF">HV823_26200</name>
</gene>
<dbReference type="Proteomes" id="UP000659172">
    <property type="component" value="Unassembled WGS sequence"/>
</dbReference>
<keyword evidence="2" id="KW-1185">Reference proteome</keyword>